<evidence type="ECO:0000313" key="4">
    <source>
        <dbReference type="EMBL" id="TDQ78128.1"/>
    </source>
</evidence>
<keyword evidence="5" id="KW-1185">Reference proteome</keyword>
<dbReference type="PROSITE" id="PS00194">
    <property type="entry name" value="THIOREDOXIN_1"/>
    <property type="match status" value="1"/>
</dbReference>
<feature type="domain" description="Thioredoxin" evidence="3">
    <location>
        <begin position="6"/>
        <end position="149"/>
    </location>
</feature>
<dbReference type="InterPro" id="IPR017937">
    <property type="entry name" value="Thioredoxin_CS"/>
</dbReference>
<comment type="caution">
    <text evidence="4">The sequence shown here is derived from an EMBL/GenBank/DDBJ whole genome shotgun (WGS) entry which is preliminary data.</text>
</comment>
<evidence type="ECO:0000256" key="2">
    <source>
        <dbReference type="ARBA" id="ARBA00023284"/>
    </source>
</evidence>
<dbReference type="Proteomes" id="UP000295292">
    <property type="component" value="Unassembled WGS sequence"/>
</dbReference>
<evidence type="ECO:0000259" key="3">
    <source>
        <dbReference type="PROSITE" id="PS51352"/>
    </source>
</evidence>
<dbReference type="AlphaFoldDB" id="A0A4V3DDU3"/>
<accession>A0A4V3DDU3</accession>
<evidence type="ECO:0000256" key="1">
    <source>
        <dbReference type="ARBA" id="ARBA00022729"/>
    </source>
</evidence>
<proteinExistence type="predicted"/>
<gene>
    <name evidence="4" type="ORF">CLV99_2106</name>
</gene>
<reference evidence="4 5" key="1">
    <citation type="submission" date="2019-03" db="EMBL/GenBank/DDBJ databases">
        <title>Genomic Encyclopedia of Archaeal and Bacterial Type Strains, Phase II (KMG-II): from individual species to whole genera.</title>
        <authorList>
            <person name="Goeker M."/>
        </authorList>
    </citation>
    <scope>NUCLEOTIDE SEQUENCE [LARGE SCALE GENOMIC DNA]</scope>
    <source>
        <strain evidence="4 5">DSM 28353</strain>
    </source>
</reference>
<keyword evidence="1" id="KW-0732">Signal</keyword>
<dbReference type="PROSITE" id="PS51352">
    <property type="entry name" value="THIOREDOXIN_2"/>
    <property type="match status" value="1"/>
</dbReference>
<keyword evidence="2" id="KW-0676">Redox-active center</keyword>
<dbReference type="PANTHER" id="PTHR15337:SF11">
    <property type="entry name" value="THIOREDOXIN DOMAIN-CONTAINING PROTEIN"/>
    <property type="match status" value="1"/>
</dbReference>
<evidence type="ECO:0000313" key="5">
    <source>
        <dbReference type="Proteomes" id="UP000295292"/>
    </source>
</evidence>
<organism evidence="4 5">
    <name type="scientific">Sphingobacterium yanglingense</name>
    <dbReference type="NCBI Taxonomy" id="1437280"/>
    <lineage>
        <taxon>Bacteria</taxon>
        <taxon>Pseudomonadati</taxon>
        <taxon>Bacteroidota</taxon>
        <taxon>Sphingobacteriia</taxon>
        <taxon>Sphingobacteriales</taxon>
        <taxon>Sphingobacteriaceae</taxon>
        <taxon>Sphingobacterium</taxon>
    </lineage>
</organism>
<dbReference type="InterPro" id="IPR012336">
    <property type="entry name" value="Thioredoxin-like_fold"/>
</dbReference>
<dbReference type="Pfam" id="PF13098">
    <property type="entry name" value="Thioredoxin_2"/>
    <property type="match status" value="1"/>
</dbReference>
<sequence length="415" mass="47346">MNKISFLLVTILIPFFLVAQNTGIQFTNASSWKEVLDLARAEGKYIFVDCHTTWCAPCKAMSSEIFPMQEVGDFFNKRFISVYLQMDTSKKDNDFVKGWYSDASMIKNNYTVKNYPTFLYFSPDGALVHRTVGSLTADRLIDEGNAAMNPERQYMTLMKKVEREDVSPRELRNGAKAAQAAYEKDKAAKLALRSMEAGTINDFLSKEGFEFLSFYTVNSQTTTDVGFRMILENSDLIDSTIGKNASAQVITEMLGKEVRGEIDEAKDPNWDKILDFLQSKYPRYAERTLFAEKTRYFSQNLLWNEFVMTIEERLKSDPLSIDSESLSNFVLLIATGDKVDEQGHMAGLKWSKQVLAIDEQTAERLFFHAVLFYKLGKQQEAVAWQQKAVDEASDEDQPWFQEVLKKMSGGQELGF</sequence>
<dbReference type="PANTHER" id="PTHR15337">
    <property type="entry name" value="ANTERIOR GRADIENT PROTEIN-RELATED"/>
    <property type="match status" value="1"/>
</dbReference>
<dbReference type="InterPro" id="IPR051099">
    <property type="entry name" value="AGR/TXD"/>
</dbReference>
<dbReference type="InterPro" id="IPR013766">
    <property type="entry name" value="Thioredoxin_domain"/>
</dbReference>
<name>A0A4V3DDU3_9SPHI</name>
<dbReference type="SUPFAM" id="SSF52833">
    <property type="entry name" value="Thioredoxin-like"/>
    <property type="match status" value="1"/>
</dbReference>
<dbReference type="RefSeq" id="WP_133584380.1">
    <property type="nucleotide sequence ID" value="NZ_SNYV01000013.1"/>
</dbReference>
<dbReference type="Gene3D" id="3.40.30.10">
    <property type="entry name" value="Glutaredoxin"/>
    <property type="match status" value="1"/>
</dbReference>
<protein>
    <submittedName>
        <fullName evidence="4">Thioredoxin-related protein</fullName>
    </submittedName>
</protein>
<dbReference type="EMBL" id="SNYV01000013">
    <property type="protein sequence ID" value="TDQ78128.1"/>
    <property type="molecule type" value="Genomic_DNA"/>
</dbReference>
<dbReference type="OrthoDB" id="120730at2"/>
<dbReference type="InterPro" id="IPR036249">
    <property type="entry name" value="Thioredoxin-like_sf"/>
</dbReference>